<dbReference type="Proteomes" id="UP000236743">
    <property type="component" value="Unassembled WGS sequence"/>
</dbReference>
<dbReference type="AlphaFoldDB" id="A0A1H5ZUM4"/>
<accession>A0A1H5ZUM4</accession>
<sequence length="134" mass="14596">MTGATSPAVWTFDDFLPGSVLGRLSIALDAQRIAHWTAIYGLPTTPDRLPSGLLVAAMMEAYLRAIQPRPPGNIHASQTLRFGGAARPGDELQAEVACVAKELRRERRWVTFGVSLRNGSKNILGGEIRTIWAK</sequence>
<organism evidence="1 2">
    <name type="scientific">Bosea lathyri</name>
    <dbReference type="NCBI Taxonomy" id="1036778"/>
    <lineage>
        <taxon>Bacteria</taxon>
        <taxon>Pseudomonadati</taxon>
        <taxon>Pseudomonadota</taxon>
        <taxon>Alphaproteobacteria</taxon>
        <taxon>Hyphomicrobiales</taxon>
        <taxon>Boseaceae</taxon>
        <taxon>Bosea</taxon>
    </lineage>
</organism>
<evidence type="ECO:0000313" key="2">
    <source>
        <dbReference type="Proteomes" id="UP000236743"/>
    </source>
</evidence>
<name>A0A1H5ZUM4_9HYPH</name>
<dbReference type="InterPro" id="IPR029069">
    <property type="entry name" value="HotDog_dom_sf"/>
</dbReference>
<proteinExistence type="predicted"/>
<keyword evidence="2" id="KW-1185">Reference proteome</keyword>
<dbReference type="RefSeq" id="WP_103872945.1">
    <property type="nucleotide sequence ID" value="NZ_FNUY01000005.1"/>
</dbReference>
<dbReference type="SUPFAM" id="SSF54637">
    <property type="entry name" value="Thioesterase/thiol ester dehydrase-isomerase"/>
    <property type="match status" value="1"/>
</dbReference>
<gene>
    <name evidence="1" type="ORF">SAMN04488115_10515</name>
</gene>
<reference evidence="1 2" key="1">
    <citation type="submission" date="2016-10" db="EMBL/GenBank/DDBJ databases">
        <authorList>
            <person name="de Groot N.N."/>
        </authorList>
    </citation>
    <scope>NUCLEOTIDE SEQUENCE [LARGE SCALE GENOMIC DNA]</scope>
    <source>
        <strain evidence="1 2">DSM 26656</strain>
    </source>
</reference>
<dbReference type="Gene3D" id="3.10.129.10">
    <property type="entry name" value="Hotdog Thioesterase"/>
    <property type="match status" value="1"/>
</dbReference>
<dbReference type="OrthoDB" id="8114072at2"/>
<evidence type="ECO:0000313" key="1">
    <source>
        <dbReference type="EMBL" id="SEG39674.1"/>
    </source>
</evidence>
<dbReference type="EMBL" id="FNUY01000005">
    <property type="protein sequence ID" value="SEG39674.1"/>
    <property type="molecule type" value="Genomic_DNA"/>
</dbReference>
<protein>
    <submittedName>
        <fullName evidence="1">Acyl dehydratase</fullName>
    </submittedName>
</protein>
<dbReference type="CDD" id="cd03441">
    <property type="entry name" value="R_hydratase_like"/>
    <property type="match status" value="1"/>
</dbReference>